<accession>A0A2P4YN72</accession>
<dbReference type="PANTHER" id="PTHR28605:SF1">
    <property type="entry name" value="CHROMOSOME TRANSMISSION FIDELITY FACTOR 8"/>
    <property type="match status" value="1"/>
</dbReference>
<comment type="caution">
    <text evidence="4">The sequence shown here is derived from an EMBL/GenBank/DDBJ whole genome shotgun (WGS) entry which is preliminary data.</text>
</comment>
<feature type="compositionally biased region" description="Basic and acidic residues" evidence="3">
    <location>
        <begin position="340"/>
        <end position="349"/>
    </location>
</feature>
<proteinExistence type="predicted"/>
<gene>
    <name evidence="4" type="ORF">PHPALM_3165</name>
</gene>
<evidence type="ECO:0000256" key="1">
    <source>
        <dbReference type="ARBA" id="ARBA00004123"/>
    </source>
</evidence>
<protein>
    <submittedName>
        <fullName evidence="4">Secreted RxLR effector peptide protein</fullName>
    </submittedName>
</protein>
<sequence length="349" mass="37981">MMVPVVVDAAAKEWSLLEFQGDLLPGDGSETSGLSGLDVGTLRYGDGDITLRIGNHVLTGKVTKLPKPFAILEKGGDDSQTNTDTQELLRGVGIDHLDCLPVVDNRLVGDIREMNPDWGSLACTNFKLWSKHVAKVNKENPEAAMLTALTNVFGEKEVAIMILLSKDSWKVGSVVKKLEKAQFNKWFNARKRPDNVLENVLGVKFVDINRNPREKQIWAAYETSSSDGEEQAEQGQEAGNICCGGDDDSGGGKKQEAPTAKATAKDKNQKAPALVPVTADSGLPGFTKEDSDDDDYVDSPSSAMEDIALEEEDFTNLVDEDPHVLEEDTVSASPPKLKTWQRDDGGHRE</sequence>
<name>A0A2P4YN72_9STRA</name>
<organism evidence="4 5">
    <name type="scientific">Phytophthora palmivora</name>
    <dbReference type="NCBI Taxonomy" id="4796"/>
    <lineage>
        <taxon>Eukaryota</taxon>
        <taxon>Sar</taxon>
        <taxon>Stramenopiles</taxon>
        <taxon>Oomycota</taxon>
        <taxon>Peronosporomycetes</taxon>
        <taxon>Peronosporales</taxon>
        <taxon>Peronosporaceae</taxon>
        <taxon>Phytophthora</taxon>
    </lineage>
</organism>
<keyword evidence="5" id="KW-1185">Reference proteome</keyword>
<evidence type="ECO:0000256" key="2">
    <source>
        <dbReference type="ARBA" id="ARBA00023242"/>
    </source>
</evidence>
<feature type="region of interest" description="Disordered" evidence="3">
    <location>
        <begin position="222"/>
        <end position="349"/>
    </location>
</feature>
<evidence type="ECO:0000256" key="3">
    <source>
        <dbReference type="SAM" id="MobiDB-lite"/>
    </source>
</evidence>
<evidence type="ECO:0000313" key="5">
    <source>
        <dbReference type="Proteomes" id="UP000237271"/>
    </source>
</evidence>
<dbReference type="OrthoDB" id="126873at2759"/>
<dbReference type="PANTHER" id="PTHR28605">
    <property type="entry name" value="CTF8, CHROMOSOME TRANSMISSION FIDELITY FACTOR 8 HOMOLOG (S. CEREVISIAE)"/>
    <property type="match status" value="1"/>
</dbReference>
<dbReference type="AlphaFoldDB" id="A0A2P4YN72"/>
<dbReference type="Proteomes" id="UP000237271">
    <property type="component" value="Unassembled WGS sequence"/>
</dbReference>
<reference evidence="4 5" key="1">
    <citation type="journal article" date="2017" name="Genome Biol. Evol.">
        <title>Phytophthora megakarya and P. palmivora, closely related causal agents of cacao black pod rot, underwent increases in genome sizes and gene numbers by different mechanisms.</title>
        <authorList>
            <person name="Ali S.S."/>
            <person name="Shao J."/>
            <person name="Lary D.J."/>
            <person name="Kronmiller B."/>
            <person name="Shen D."/>
            <person name="Strem M.D."/>
            <person name="Amoako-Attah I."/>
            <person name="Akrofi A.Y."/>
            <person name="Begoude B.A."/>
            <person name="Ten Hoopen G.M."/>
            <person name="Coulibaly K."/>
            <person name="Kebe B.I."/>
            <person name="Melnick R.L."/>
            <person name="Guiltinan M.J."/>
            <person name="Tyler B.M."/>
            <person name="Meinhardt L.W."/>
            <person name="Bailey B.A."/>
        </authorList>
    </citation>
    <scope>NUCLEOTIDE SEQUENCE [LARGE SCALE GENOMIC DNA]</scope>
    <source>
        <strain evidence="5">sbr112.9</strain>
    </source>
</reference>
<evidence type="ECO:0000313" key="4">
    <source>
        <dbReference type="EMBL" id="POM79209.1"/>
    </source>
</evidence>
<comment type="subcellular location">
    <subcellularLocation>
        <location evidence="1">Nucleus</location>
    </subcellularLocation>
</comment>
<dbReference type="GO" id="GO:0005634">
    <property type="term" value="C:nucleus"/>
    <property type="evidence" value="ECO:0007669"/>
    <property type="project" value="UniProtKB-SubCell"/>
</dbReference>
<keyword evidence="2" id="KW-0539">Nucleus</keyword>
<dbReference type="EMBL" id="NCKW01001825">
    <property type="protein sequence ID" value="POM79209.1"/>
    <property type="molecule type" value="Genomic_DNA"/>
</dbReference>